<dbReference type="Proteomes" id="UP000711995">
    <property type="component" value="Unassembled WGS sequence"/>
</dbReference>
<dbReference type="AlphaFoldDB" id="A0A968KS27"/>
<dbReference type="RefSeq" id="WP_167700985.1">
    <property type="nucleotide sequence ID" value="NZ_CP118175.1"/>
</dbReference>
<name>A0A968KS27_9SPIO</name>
<evidence type="ECO:0000256" key="1">
    <source>
        <dbReference type="SAM" id="Phobius"/>
    </source>
</evidence>
<keyword evidence="1" id="KW-0812">Transmembrane</keyword>
<gene>
    <name evidence="2" type="ORF">HCT14_07600</name>
</gene>
<keyword evidence="3" id="KW-1185">Reference proteome</keyword>
<organism evidence="2 3">
    <name type="scientific">Entomospira entomophila</name>
    <dbReference type="NCBI Taxonomy" id="2719988"/>
    <lineage>
        <taxon>Bacteria</taxon>
        <taxon>Pseudomonadati</taxon>
        <taxon>Spirochaetota</taxon>
        <taxon>Spirochaetia</taxon>
        <taxon>Spirochaetales</taxon>
        <taxon>Spirochaetaceae</taxon>
        <taxon>Entomospira</taxon>
    </lineage>
</organism>
<evidence type="ECO:0000313" key="3">
    <source>
        <dbReference type="Proteomes" id="UP000711995"/>
    </source>
</evidence>
<reference evidence="2 3" key="1">
    <citation type="submission" date="2020-03" db="EMBL/GenBank/DDBJ databases">
        <title>Spirochaetal bacteria isolated from arthropods constitute a novel genus Entomospira genus novum within the order Spirochaetales.</title>
        <authorList>
            <person name="Grana-Miraglia L."/>
            <person name="Sikutova S."/>
            <person name="Fingerle V."/>
            <person name="Sing A."/>
            <person name="Castillo-Ramirez S."/>
            <person name="Margos G."/>
            <person name="Rudolf I."/>
        </authorList>
    </citation>
    <scope>NUCLEOTIDE SEQUENCE [LARGE SCALE GENOMIC DNA]</scope>
    <source>
        <strain evidence="2 3">BR193</strain>
    </source>
</reference>
<evidence type="ECO:0000313" key="2">
    <source>
        <dbReference type="EMBL" id="NIZ41368.1"/>
    </source>
</evidence>
<feature type="transmembrane region" description="Helical" evidence="1">
    <location>
        <begin position="112"/>
        <end position="132"/>
    </location>
</feature>
<keyword evidence="1" id="KW-0472">Membrane</keyword>
<sequence length="139" mass="16324">METDRVAVMESPNPLSERFIRLETEVKKDHDQLNKEISAFKSKLTQLSRDYYVSQGEMKSVAELYQLYHKLTDRIERDSEKRDSQHQELLNALSKKLDAGAPAKWAVNFQKIMQWIVWFFMLLGAFGIGNWMQATMIQH</sequence>
<accession>A0A968KS27</accession>
<keyword evidence="1" id="KW-1133">Transmembrane helix</keyword>
<dbReference type="EMBL" id="JAATLJ010000002">
    <property type="protein sequence ID" value="NIZ41368.1"/>
    <property type="molecule type" value="Genomic_DNA"/>
</dbReference>
<comment type="caution">
    <text evidence="2">The sequence shown here is derived from an EMBL/GenBank/DDBJ whole genome shotgun (WGS) entry which is preliminary data.</text>
</comment>
<proteinExistence type="predicted"/>
<protein>
    <submittedName>
        <fullName evidence="2">Uncharacterized protein</fullName>
    </submittedName>
</protein>